<evidence type="ECO:0000256" key="1">
    <source>
        <dbReference type="SAM" id="MobiDB-lite"/>
    </source>
</evidence>
<organism evidence="2 3">
    <name type="scientific">Stackebrandtia endophytica</name>
    <dbReference type="NCBI Taxonomy" id="1496996"/>
    <lineage>
        <taxon>Bacteria</taxon>
        <taxon>Bacillati</taxon>
        <taxon>Actinomycetota</taxon>
        <taxon>Actinomycetes</taxon>
        <taxon>Glycomycetales</taxon>
        <taxon>Glycomycetaceae</taxon>
        <taxon>Stackebrandtia</taxon>
    </lineage>
</organism>
<dbReference type="InParanoid" id="A0A543B1M0"/>
<name>A0A543B1M0_9ACTN</name>
<keyword evidence="3" id="KW-1185">Reference proteome</keyword>
<dbReference type="EMBL" id="VFOW01000001">
    <property type="protein sequence ID" value="TQL78724.1"/>
    <property type="molecule type" value="Genomic_DNA"/>
</dbReference>
<dbReference type="Proteomes" id="UP000317043">
    <property type="component" value="Unassembled WGS sequence"/>
</dbReference>
<evidence type="ECO:0000313" key="2">
    <source>
        <dbReference type="EMBL" id="TQL78724.1"/>
    </source>
</evidence>
<protein>
    <submittedName>
        <fullName evidence="2">Uncharacterized protein</fullName>
    </submittedName>
</protein>
<comment type="caution">
    <text evidence="2">The sequence shown here is derived from an EMBL/GenBank/DDBJ whole genome shotgun (WGS) entry which is preliminary data.</text>
</comment>
<evidence type="ECO:0000313" key="3">
    <source>
        <dbReference type="Proteomes" id="UP000317043"/>
    </source>
</evidence>
<dbReference type="AlphaFoldDB" id="A0A543B1M0"/>
<dbReference type="OrthoDB" id="9792021at2"/>
<sequence>MSSSSSNAVRSVVVVTLVAALSGCGLLTGPTSEDAGGGKNPSAPPSAVQSDPATDDTGGEAFDVDGVETAAPLSGQFPYFSIPDGYANPNSEIPVDDYGRIPFWTGAELEWVEGKVYQSYVHAADGENFSSVELKKLVDDLITDVGGVLVTDSKMTEQAIAEIDEETAVNYVAGFGDVYNQPVVTYVVKTSEQVLWIHLCATSASASWMIVEAL</sequence>
<proteinExistence type="predicted"/>
<dbReference type="RefSeq" id="WP_142043470.1">
    <property type="nucleotide sequence ID" value="NZ_JBHTGS010000003.1"/>
</dbReference>
<accession>A0A543B1M0</accession>
<gene>
    <name evidence="2" type="ORF">FB566_4316</name>
</gene>
<reference evidence="2 3" key="1">
    <citation type="submission" date="2019-06" db="EMBL/GenBank/DDBJ databases">
        <title>Sequencing the genomes of 1000 actinobacteria strains.</title>
        <authorList>
            <person name="Klenk H.-P."/>
        </authorList>
    </citation>
    <scope>NUCLEOTIDE SEQUENCE [LARGE SCALE GENOMIC DNA]</scope>
    <source>
        <strain evidence="2 3">DSM 45928</strain>
    </source>
</reference>
<feature type="region of interest" description="Disordered" evidence="1">
    <location>
        <begin position="28"/>
        <end position="61"/>
    </location>
</feature>